<name>A0A8T2RMC5_CERRI</name>
<feature type="domain" description="WRKY" evidence="7">
    <location>
        <begin position="323"/>
        <end position="388"/>
    </location>
</feature>
<feature type="compositionally biased region" description="Polar residues" evidence="6">
    <location>
        <begin position="153"/>
        <end position="165"/>
    </location>
</feature>
<organism evidence="8 9">
    <name type="scientific">Ceratopteris richardii</name>
    <name type="common">Triangle waterfern</name>
    <dbReference type="NCBI Taxonomy" id="49495"/>
    <lineage>
        <taxon>Eukaryota</taxon>
        <taxon>Viridiplantae</taxon>
        <taxon>Streptophyta</taxon>
        <taxon>Embryophyta</taxon>
        <taxon>Tracheophyta</taxon>
        <taxon>Polypodiopsida</taxon>
        <taxon>Polypodiidae</taxon>
        <taxon>Polypodiales</taxon>
        <taxon>Pteridineae</taxon>
        <taxon>Pteridaceae</taxon>
        <taxon>Parkerioideae</taxon>
        <taxon>Ceratopteris</taxon>
    </lineage>
</organism>
<evidence type="ECO:0000313" key="9">
    <source>
        <dbReference type="Proteomes" id="UP000825935"/>
    </source>
</evidence>
<evidence type="ECO:0000256" key="2">
    <source>
        <dbReference type="ARBA" id="ARBA00023015"/>
    </source>
</evidence>
<keyword evidence="2" id="KW-0805">Transcription regulation</keyword>
<evidence type="ECO:0000256" key="4">
    <source>
        <dbReference type="ARBA" id="ARBA00023163"/>
    </source>
</evidence>
<dbReference type="Pfam" id="PF03106">
    <property type="entry name" value="WRKY"/>
    <property type="match status" value="1"/>
</dbReference>
<reference evidence="8" key="1">
    <citation type="submission" date="2021-08" db="EMBL/GenBank/DDBJ databases">
        <title>WGS assembly of Ceratopteris richardii.</title>
        <authorList>
            <person name="Marchant D.B."/>
            <person name="Chen G."/>
            <person name="Jenkins J."/>
            <person name="Shu S."/>
            <person name="Leebens-Mack J."/>
            <person name="Grimwood J."/>
            <person name="Schmutz J."/>
            <person name="Soltis P."/>
            <person name="Soltis D."/>
            <person name="Chen Z.-H."/>
        </authorList>
    </citation>
    <scope>NUCLEOTIDE SEQUENCE</scope>
    <source>
        <strain evidence="8">Whitten #5841</strain>
        <tissue evidence="8">Leaf</tissue>
    </source>
</reference>
<dbReference type="InterPro" id="IPR036576">
    <property type="entry name" value="WRKY_dom_sf"/>
</dbReference>
<feature type="region of interest" description="Disordered" evidence="6">
    <location>
        <begin position="1"/>
        <end position="43"/>
    </location>
</feature>
<comment type="caution">
    <text evidence="8">The sequence shown here is derived from an EMBL/GenBank/DDBJ whole genome shotgun (WGS) entry which is preliminary data.</text>
</comment>
<keyword evidence="9" id="KW-1185">Reference proteome</keyword>
<evidence type="ECO:0000256" key="6">
    <source>
        <dbReference type="SAM" id="MobiDB-lite"/>
    </source>
</evidence>
<dbReference type="FunFam" id="2.20.25.80:FF:000003">
    <property type="entry name" value="WRKY transcription factor 57"/>
    <property type="match status" value="1"/>
</dbReference>
<dbReference type="SMART" id="SM00774">
    <property type="entry name" value="WRKY"/>
    <property type="match status" value="1"/>
</dbReference>
<proteinExistence type="predicted"/>
<dbReference type="AlphaFoldDB" id="A0A8T2RMC5"/>
<protein>
    <recommendedName>
        <fullName evidence="7">WRKY domain-containing protein</fullName>
    </recommendedName>
</protein>
<keyword evidence="5" id="KW-0539">Nucleus</keyword>
<gene>
    <name evidence="8" type="ORF">KP509_25G001000</name>
</gene>
<keyword evidence="4" id="KW-0804">Transcription</keyword>
<evidence type="ECO:0000256" key="1">
    <source>
        <dbReference type="ARBA" id="ARBA00004123"/>
    </source>
</evidence>
<feature type="region of interest" description="Disordered" evidence="6">
    <location>
        <begin position="265"/>
        <end position="317"/>
    </location>
</feature>
<accession>A0A8T2RMC5</accession>
<dbReference type="OrthoDB" id="1842836at2759"/>
<evidence type="ECO:0000256" key="3">
    <source>
        <dbReference type="ARBA" id="ARBA00023125"/>
    </source>
</evidence>
<dbReference type="PROSITE" id="PS50811">
    <property type="entry name" value="WRKY"/>
    <property type="match status" value="1"/>
</dbReference>
<comment type="subcellular location">
    <subcellularLocation>
        <location evidence="1">Nucleus</location>
    </subcellularLocation>
</comment>
<dbReference type="GO" id="GO:0043565">
    <property type="term" value="F:sequence-specific DNA binding"/>
    <property type="evidence" value="ECO:0007669"/>
    <property type="project" value="InterPro"/>
</dbReference>
<feature type="compositionally biased region" description="Polar residues" evidence="6">
    <location>
        <begin position="415"/>
        <end position="432"/>
    </location>
</feature>
<dbReference type="EMBL" id="CM035430">
    <property type="protein sequence ID" value="KAH7297546.1"/>
    <property type="molecule type" value="Genomic_DNA"/>
</dbReference>
<feature type="region of interest" description="Disordered" evidence="6">
    <location>
        <begin position="129"/>
        <end position="209"/>
    </location>
</feature>
<dbReference type="Gene3D" id="2.20.25.80">
    <property type="entry name" value="WRKY domain"/>
    <property type="match status" value="1"/>
</dbReference>
<evidence type="ECO:0000259" key="7">
    <source>
        <dbReference type="PROSITE" id="PS50811"/>
    </source>
</evidence>
<dbReference type="InterPro" id="IPR003657">
    <property type="entry name" value="WRKY_dom"/>
</dbReference>
<dbReference type="InterPro" id="IPR044810">
    <property type="entry name" value="WRKY_plant"/>
</dbReference>
<sequence>MLRTLPTRSDFGAPQVSESGGENEEQQRTQQHQSGGFLELLRMSDEQAAALLQRSPSPDSAQQTHRMPDILPHRKHYVIHPQQEQQMPSLQHREQMPFLLHHSDEPSWYSHLKDIPASLSSHDRYLRPKDENEAAQQNPQRHQLYGRGESRKTYLQSSATSNGQLDTVLDRRQHFQGMSRSSPNRTHNQQQQRSHHNGNDDRYQEQDQRAIKQEEADFPNYDSLPNIIDLGGVNNYMMDRSLSERPLPAVGDGDQYGDVSLTMNRSTMSENSSGSETSLLGSSPTVPTSQPSSEEPSIQAGPEKPPKKPKKAPQPCVALQTRSDIDILEDGYRWRKYGQKAVKHNTYPRSYYRCTYNNCNVKKRVERCLEDPGIVVTTYQGRHNHHCHQEVQQLHLHINLPSLRDIVAPPSTAYSHFQNSHYQPPKDLQTSLLHGHSY</sequence>
<evidence type="ECO:0000256" key="5">
    <source>
        <dbReference type="ARBA" id="ARBA00023242"/>
    </source>
</evidence>
<dbReference type="Proteomes" id="UP000825935">
    <property type="component" value="Chromosome 25"/>
</dbReference>
<dbReference type="GO" id="GO:0005634">
    <property type="term" value="C:nucleus"/>
    <property type="evidence" value="ECO:0007669"/>
    <property type="project" value="UniProtKB-SubCell"/>
</dbReference>
<dbReference type="PANTHER" id="PTHR31221">
    <property type="entry name" value="WRKY TRANSCRIPTION FACTOR PROTEIN 1-RELATED"/>
    <property type="match status" value="1"/>
</dbReference>
<feature type="compositionally biased region" description="Basic and acidic residues" evidence="6">
    <location>
        <begin position="197"/>
        <end position="209"/>
    </location>
</feature>
<feature type="region of interest" description="Disordered" evidence="6">
    <location>
        <begin position="415"/>
        <end position="438"/>
    </location>
</feature>
<dbReference type="GO" id="GO:0003700">
    <property type="term" value="F:DNA-binding transcription factor activity"/>
    <property type="evidence" value="ECO:0007669"/>
    <property type="project" value="InterPro"/>
</dbReference>
<dbReference type="PANTHER" id="PTHR31221:SF334">
    <property type="entry name" value="WRKY TRANSCRIPTION FACTOR 57-RELATED"/>
    <property type="match status" value="1"/>
</dbReference>
<feature type="compositionally biased region" description="Polar residues" evidence="6">
    <location>
        <begin position="176"/>
        <end position="192"/>
    </location>
</feature>
<keyword evidence="3" id="KW-0238">DNA-binding</keyword>
<evidence type="ECO:0000313" key="8">
    <source>
        <dbReference type="EMBL" id="KAH7297546.1"/>
    </source>
</evidence>
<feature type="compositionally biased region" description="Low complexity" evidence="6">
    <location>
        <begin position="266"/>
        <end position="297"/>
    </location>
</feature>
<dbReference type="SUPFAM" id="SSF118290">
    <property type="entry name" value="WRKY DNA-binding domain"/>
    <property type="match status" value="1"/>
</dbReference>